<dbReference type="Gene3D" id="1.10.10.60">
    <property type="entry name" value="Homeodomain-like"/>
    <property type="match status" value="1"/>
</dbReference>
<reference evidence="6" key="2">
    <citation type="submission" date="2024-06" db="EMBL/GenBank/DDBJ databases">
        <title>Micromonospora mangrovi CCTCC AA 2012012 genome sequences.</title>
        <authorList>
            <person name="Gao J."/>
        </authorList>
    </citation>
    <scope>NUCLEOTIDE SEQUENCE</scope>
    <source>
        <strain evidence="6">CCTCC AA 2012012</strain>
    </source>
</reference>
<dbReference type="InterPro" id="IPR018062">
    <property type="entry name" value="HTH_AraC-typ_CS"/>
</dbReference>
<keyword evidence="1" id="KW-0805">Transcription regulation</keyword>
<dbReference type="AlphaFoldDB" id="A0AAU7MDM2"/>
<evidence type="ECO:0000256" key="3">
    <source>
        <dbReference type="ARBA" id="ARBA00023163"/>
    </source>
</evidence>
<dbReference type="PROSITE" id="PS00041">
    <property type="entry name" value="HTH_ARAC_FAMILY_1"/>
    <property type="match status" value="1"/>
</dbReference>
<dbReference type="Pfam" id="PF12833">
    <property type="entry name" value="HTH_18"/>
    <property type="match status" value="1"/>
</dbReference>
<dbReference type="GO" id="GO:0043565">
    <property type="term" value="F:sequence-specific DNA binding"/>
    <property type="evidence" value="ECO:0007669"/>
    <property type="project" value="InterPro"/>
</dbReference>
<dbReference type="SMART" id="SM00342">
    <property type="entry name" value="HTH_ARAC"/>
    <property type="match status" value="1"/>
</dbReference>
<evidence type="ECO:0000313" key="5">
    <source>
        <dbReference type="EMBL" id="XBP95665.1"/>
    </source>
</evidence>
<dbReference type="PANTHER" id="PTHR46796">
    <property type="entry name" value="HTH-TYPE TRANSCRIPTIONAL ACTIVATOR RHAS-RELATED"/>
    <property type="match status" value="1"/>
</dbReference>
<keyword evidence="2" id="KW-0238">DNA-binding</keyword>
<dbReference type="InterPro" id="IPR018060">
    <property type="entry name" value="HTH_AraC"/>
</dbReference>
<dbReference type="SUPFAM" id="SSF46689">
    <property type="entry name" value="Homeodomain-like"/>
    <property type="match status" value="2"/>
</dbReference>
<name>A0AAU7MDM2_9ACTN</name>
<keyword evidence="3" id="KW-0804">Transcription</keyword>
<dbReference type="PROSITE" id="PS01124">
    <property type="entry name" value="HTH_ARAC_FAMILY_2"/>
    <property type="match status" value="1"/>
</dbReference>
<evidence type="ECO:0000256" key="2">
    <source>
        <dbReference type="ARBA" id="ARBA00023125"/>
    </source>
</evidence>
<evidence type="ECO:0000259" key="4">
    <source>
        <dbReference type="PROSITE" id="PS01124"/>
    </source>
</evidence>
<dbReference type="EMBL" id="CP157762">
    <property type="protein sequence ID" value="XBP95665.1"/>
    <property type="molecule type" value="Genomic_DNA"/>
</dbReference>
<sequence>MDPLEDVLALLDATSQVSAGLAAGGRWAVRFPPPAGAKFNAVRRGSCWLRVDDVPDPVHLGEGDCFLLTRPVAFTLASDPHLPGEPAHPIFAAAGGDVAHAGEGDDVFLVGAAFTFTERARALLLDTLPPLIHVPAGTPEAGAVRWALDELDAELRGRPLGATLVAERLAIVMLVRMLRLHLARDPVPPGWLAGLADPTVAAALRAMHARPAHPWTVAELAGVVAVSRSTLASRFKDAVGKGPLEYLTEWRIELAADRLRRGDDTVAAIARAVGYSSESALSVAFKRTTGHSPRAYRSRLARAR</sequence>
<dbReference type="GO" id="GO:0003700">
    <property type="term" value="F:DNA-binding transcription factor activity"/>
    <property type="evidence" value="ECO:0007669"/>
    <property type="project" value="InterPro"/>
</dbReference>
<feature type="domain" description="HTH araC/xylS-type" evidence="4">
    <location>
        <begin position="201"/>
        <end position="299"/>
    </location>
</feature>
<organism evidence="5">
    <name type="scientific">Micromonospora sp. CCTCC AA 2012012</name>
    <dbReference type="NCBI Taxonomy" id="3111921"/>
    <lineage>
        <taxon>Bacteria</taxon>
        <taxon>Bacillati</taxon>
        <taxon>Actinomycetota</taxon>
        <taxon>Actinomycetes</taxon>
        <taxon>Micromonosporales</taxon>
        <taxon>Micromonosporaceae</taxon>
        <taxon>Micromonospora</taxon>
    </lineage>
</organism>
<dbReference type="InterPro" id="IPR050204">
    <property type="entry name" value="AraC_XylS_family_regulators"/>
</dbReference>
<dbReference type="EMBL" id="CP159342">
    <property type="protein sequence ID" value="XCH76369.1"/>
    <property type="molecule type" value="Genomic_DNA"/>
</dbReference>
<dbReference type="RefSeq" id="WP_350936689.1">
    <property type="nucleotide sequence ID" value="NZ_CP157762.1"/>
</dbReference>
<evidence type="ECO:0000256" key="1">
    <source>
        <dbReference type="ARBA" id="ARBA00023015"/>
    </source>
</evidence>
<protein>
    <submittedName>
        <fullName evidence="5">AraC family transcriptional regulator</fullName>
    </submittedName>
</protein>
<dbReference type="PANTHER" id="PTHR46796:SF13">
    <property type="entry name" value="HTH-TYPE TRANSCRIPTIONAL ACTIVATOR RHAS"/>
    <property type="match status" value="1"/>
</dbReference>
<evidence type="ECO:0000313" key="6">
    <source>
        <dbReference type="EMBL" id="XCH76369.1"/>
    </source>
</evidence>
<dbReference type="InterPro" id="IPR032783">
    <property type="entry name" value="AraC_lig"/>
</dbReference>
<reference evidence="5" key="1">
    <citation type="submission" date="2024-01" db="EMBL/GenBank/DDBJ databases">
        <title>The genome sequence of Micromonospora mangrovi CCTCC AA 2012012.</title>
        <authorList>
            <person name="Gao J."/>
        </authorList>
    </citation>
    <scope>NUCLEOTIDE SEQUENCE</scope>
    <source>
        <strain evidence="5">CCTCC AA 2012012</strain>
    </source>
</reference>
<dbReference type="InterPro" id="IPR009057">
    <property type="entry name" value="Homeodomain-like_sf"/>
</dbReference>
<proteinExistence type="predicted"/>
<gene>
    <name evidence="6" type="ORF">ABUL08_09840</name>
    <name evidence="5" type="ORF">VK199_09790</name>
</gene>
<accession>A0AAU7MDM2</accession>
<dbReference type="Pfam" id="PF12852">
    <property type="entry name" value="Cupin_6"/>
    <property type="match status" value="1"/>
</dbReference>